<evidence type="ECO:0000256" key="4">
    <source>
        <dbReference type="ARBA" id="ARBA00022840"/>
    </source>
</evidence>
<feature type="domain" description="Protein kinase" evidence="6">
    <location>
        <begin position="64"/>
        <end position="351"/>
    </location>
</feature>
<keyword evidence="3" id="KW-0547">Nucleotide-binding</keyword>
<dbReference type="EnsemblPlants" id="KQJ90676">
    <property type="protein sequence ID" value="KQJ90676"/>
    <property type="gene ID" value="BRADI_4g33221v3"/>
</dbReference>
<dbReference type="OrthoDB" id="592835at2759"/>
<proteinExistence type="predicted"/>
<sequence>MLNWRLCHPTIFPSVSDFDFLWDYDLRTRSRTQSLRAKRRVVPARLTVRELLKHRTPLWSSSEYEETGALSQGALGVVVAACHRATGEAVAVKKALPFPPSSCNGSTGTDIMREAAFLATCNGHGNIVGLQARLSLVMGLVGPSLHNVLHHMRGGRPFPEAEVRRIMKQLLAGAKHMHGLRIVHRGIKPKNILVALAGGAEDRIESVKICNLGLAVSMSEPTPYERCGTLPVNGARGAPGKAHVDAWSLGCVMAELLSVAPLFDGEDDAGQLLSIFSVLGVPLFTLWPEYKSLPLAGKVVQPPNKLHRNKLRQHFPKERLSEEGFELLQGLLFCNIDKRLSAATALRRPWFTKNVVYAQV</sequence>
<keyword evidence="2" id="KW-0597">Phosphoprotein</keyword>
<dbReference type="InterPro" id="IPR050108">
    <property type="entry name" value="CDK"/>
</dbReference>
<gene>
    <name evidence="7" type="ORF">BRADI_4g33221v3</name>
</gene>
<evidence type="ECO:0000313" key="8">
    <source>
        <dbReference type="EnsemblPlants" id="KQJ90676"/>
    </source>
</evidence>
<comment type="catalytic activity">
    <reaction evidence="5">
        <text>[DNA-directed RNA polymerase] + ATP = phospho-[DNA-directed RNA polymerase] + ADP + H(+)</text>
        <dbReference type="Rhea" id="RHEA:10216"/>
        <dbReference type="Rhea" id="RHEA-COMP:11321"/>
        <dbReference type="Rhea" id="RHEA-COMP:11322"/>
        <dbReference type="ChEBI" id="CHEBI:15378"/>
        <dbReference type="ChEBI" id="CHEBI:30616"/>
        <dbReference type="ChEBI" id="CHEBI:43176"/>
        <dbReference type="ChEBI" id="CHEBI:68546"/>
        <dbReference type="ChEBI" id="CHEBI:456216"/>
        <dbReference type="EC" id="2.7.11.23"/>
    </reaction>
</comment>
<reference evidence="7" key="2">
    <citation type="submission" date="2017-06" db="EMBL/GenBank/DDBJ databases">
        <title>WGS assembly of Brachypodium distachyon.</title>
        <authorList>
            <consortium name="The International Brachypodium Initiative"/>
            <person name="Lucas S."/>
            <person name="Harmon-Smith M."/>
            <person name="Lail K."/>
            <person name="Tice H."/>
            <person name="Grimwood J."/>
            <person name="Bruce D."/>
            <person name="Barry K."/>
            <person name="Shu S."/>
            <person name="Lindquist E."/>
            <person name="Wang M."/>
            <person name="Pitluck S."/>
            <person name="Vogel J.P."/>
            <person name="Garvin D.F."/>
            <person name="Mockler T.C."/>
            <person name="Schmutz J."/>
            <person name="Rokhsar D."/>
            <person name="Bevan M.W."/>
        </authorList>
    </citation>
    <scope>NUCLEOTIDE SEQUENCE</scope>
    <source>
        <strain evidence="7">Bd21</strain>
    </source>
</reference>
<dbReference type="EMBL" id="CM000883">
    <property type="protein sequence ID" value="KQJ90676.1"/>
    <property type="molecule type" value="Genomic_DNA"/>
</dbReference>
<dbReference type="InParanoid" id="A0A0Q3EWE1"/>
<dbReference type="Gene3D" id="3.30.200.20">
    <property type="entry name" value="Phosphorylase Kinase, domain 1"/>
    <property type="match status" value="1"/>
</dbReference>
<reference evidence="8" key="3">
    <citation type="submission" date="2018-08" db="UniProtKB">
        <authorList>
            <consortium name="EnsemblPlants"/>
        </authorList>
    </citation>
    <scope>IDENTIFICATION</scope>
    <source>
        <strain evidence="8">cv. Bd21</strain>
    </source>
</reference>
<reference evidence="7 8" key="1">
    <citation type="journal article" date="2010" name="Nature">
        <title>Genome sequencing and analysis of the model grass Brachypodium distachyon.</title>
        <authorList>
            <consortium name="International Brachypodium Initiative"/>
        </authorList>
    </citation>
    <scope>NUCLEOTIDE SEQUENCE [LARGE SCALE GENOMIC DNA]</scope>
    <source>
        <strain evidence="7 8">Bd21</strain>
    </source>
</reference>
<protein>
    <recommendedName>
        <fullName evidence="1">[RNA-polymerase]-subunit kinase</fullName>
        <ecNumber evidence="1">2.7.11.23</ecNumber>
    </recommendedName>
</protein>
<dbReference type="AlphaFoldDB" id="A0A0Q3EWE1"/>
<name>A0A0Q3EWE1_BRADI</name>
<dbReference type="SUPFAM" id="SSF56112">
    <property type="entry name" value="Protein kinase-like (PK-like)"/>
    <property type="match status" value="1"/>
</dbReference>
<dbReference type="PROSITE" id="PS50011">
    <property type="entry name" value="PROTEIN_KINASE_DOM"/>
    <property type="match status" value="1"/>
</dbReference>
<dbReference type="Pfam" id="PF00069">
    <property type="entry name" value="Pkinase"/>
    <property type="match status" value="1"/>
</dbReference>
<evidence type="ECO:0000313" key="7">
    <source>
        <dbReference type="EMBL" id="KQJ90676.1"/>
    </source>
</evidence>
<keyword evidence="4" id="KW-0067">ATP-binding</keyword>
<organism evidence="7">
    <name type="scientific">Brachypodium distachyon</name>
    <name type="common">Purple false brome</name>
    <name type="synonym">Trachynia distachya</name>
    <dbReference type="NCBI Taxonomy" id="15368"/>
    <lineage>
        <taxon>Eukaryota</taxon>
        <taxon>Viridiplantae</taxon>
        <taxon>Streptophyta</taxon>
        <taxon>Embryophyta</taxon>
        <taxon>Tracheophyta</taxon>
        <taxon>Spermatophyta</taxon>
        <taxon>Magnoliopsida</taxon>
        <taxon>Liliopsida</taxon>
        <taxon>Poales</taxon>
        <taxon>Poaceae</taxon>
        <taxon>BOP clade</taxon>
        <taxon>Pooideae</taxon>
        <taxon>Stipodae</taxon>
        <taxon>Brachypodieae</taxon>
        <taxon>Brachypodium</taxon>
    </lineage>
</organism>
<dbReference type="Gene3D" id="1.10.510.10">
    <property type="entry name" value="Transferase(Phosphotransferase) domain 1"/>
    <property type="match status" value="1"/>
</dbReference>
<keyword evidence="9" id="KW-1185">Reference proteome</keyword>
<dbReference type="GO" id="GO:0005634">
    <property type="term" value="C:nucleus"/>
    <property type="evidence" value="ECO:0000318"/>
    <property type="project" value="GO_Central"/>
</dbReference>
<evidence type="ECO:0000256" key="1">
    <source>
        <dbReference type="ARBA" id="ARBA00012409"/>
    </source>
</evidence>
<dbReference type="GO" id="GO:0008353">
    <property type="term" value="F:RNA polymerase II CTD heptapeptide repeat kinase activity"/>
    <property type="evidence" value="ECO:0007669"/>
    <property type="project" value="UniProtKB-EC"/>
</dbReference>
<dbReference type="GO" id="GO:0004674">
    <property type="term" value="F:protein serine/threonine kinase activity"/>
    <property type="evidence" value="ECO:0000318"/>
    <property type="project" value="GO_Central"/>
</dbReference>
<evidence type="ECO:0000313" key="9">
    <source>
        <dbReference type="Proteomes" id="UP000008810"/>
    </source>
</evidence>
<evidence type="ECO:0000256" key="5">
    <source>
        <dbReference type="ARBA" id="ARBA00049280"/>
    </source>
</evidence>
<evidence type="ECO:0000256" key="2">
    <source>
        <dbReference type="ARBA" id="ARBA00022553"/>
    </source>
</evidence>
<dbReference type="GO" id="GO:0005524">
    <property type="term" value="F:ATP binding"/>
    <property type="evidence" value="ECO:0007669"/>
    <property type="project" value="UniProtKB-KW"/>
</dbReference>
<dbReference type="Proteomes" id="UP000008810">
    <property type="component" value="Chromosome 4"/>
</dbReference>
<accession>A0A0Q3EWE1</accession>
<dbReference type="PANTHER" id="PTHR24056">
    <property type="entry name" value="CELL DIVISION PROTEIN KINASE"/>
    <property type="match status" value="1"/>
</dbReference>
<evidence type="ECO:0000259" key="6">
    <source>
        <dbReference type="PROSITE" id="PS50011"/>
    </source>
</evidence>
<dbReference type="InterPro" id="IPR011009">
    <property type="entry name" value="Kinase-like_dom_sf"/>
</dbReference>
<evidence type="ECO:0000256" key="3">
    <source>
        <dbReference type="ARBA" id="ARBA00022741"/>
    </source>
</evidence>
<dbReference type="EC" id="2.7.11.23" evidence="1"/>
<dbReference type="PANTHER" id="PTHR24056:SF404">
    <property type="entry name" value="PROTEIN KINASE DOMAIN-CONTAINING PROTEIN"/>
    <property type="match status" value="1"/>
</dbReference>
<dbReference type="Gramene" id="KQJ90676">
    <property type="protein sequence ID" value="KQJ90676"/>
    <property type="gene ID" value="BRADI_4g33221v3"/>
</dbReference>
<dbReference type="InterPro" id="IPR000719">
    <property type="entry name" value="Prot_kinase_dom"/>
</dbReference>